<evidence type="ECO:0000256" key="2">
    <source>
        <dbReference type="ARBA" id="ARBA00012146"/>
    </source>
</evidence>
<dbReference type="NCBIfam" id="NF003877">
    <property type="entry name" value="PRK05427.1"/>
    <property type="match status" value="1"/>
</dbReference>
<evidence type="ECO:0000256" key="4">
    <source>
        <dbReference type="ARBA" id="ARBA00022801"/>
    </source>
</evidence>
<dbReference type="GO" id="GO:0046872">
    <property type="term" value="F:metal ion binding"/>
    <property type="evidence" value="ECO:0007669"/>
    <property type="project" value="UniProtKB-KW"/>
</dbReference>
<dbReference type="SUPFAM" id="SSF64182">
    <property type="entry name" value="DHH phosphoesterases"/>
    <property type="match status" value="1"/>
</dbReference>
<dbReference type="SMART" id="SM01131">
    <property type="entry name" value="DHHA2"/>
    <property type="match status" value="1"/>
</dbReference>
<dbReference type="Proteomes" id="UP000317158">
    <property type="component" value="Unassembled WGS sequence"/>
</dbReference>
<organism evidence="9 10">
    <name type="scientific">Methanoliparum thermophilum</name>
    <dbReference type="NCBI Taxonomy" id="2491083"/>
    <lineage>
        <taxon>Archaea</taxon>
        <taxon>Methanobacteriati</taxon>
        <taxon>Methanobacteriota</taxon>
        <taxon>Candidatus Methanoliparia</taxon>
        <taxon>Candidatus Methanoliparales</taxon>
        <taxon>Candidatus Methanoliparaceae</taxon>
        <taxon>Candidatus Methanoliparum</taxon>
    </lineage>
</organism>
<dbReference type="GO" id="GO:0005737">
    <property type="term" value="C:cytoplasm"/>
    <property type="evidence" value="ECO:0007669"/>
    <property type="project" value="InterPro"/>
</dbReference>
<evidence type="ECO:0000313" key="9">
    <source>
        <dbReference type="EMBL" id="RZN64804.1"/>
    </source>
</evidence>
<keyword evidence="3" id="KW-0479">Metal-binding</keyword>
<dbReference type="Gene3D" id="3.90.1640.10">
    <property type="entry name" value="inorganic pyrophosphatase (n-terminal core)"/>
    <property type="match status" value="1"/>
</dbReference>
<evidence type="ECO:0000256" key="7">
    <source>
        <dbReference type="ARBA" id="ARBA00047820"/>
    </source>
</evidence>
<protein>
    <recommendedName>
        <fullName evidence="2">inorganic diphosphatase</fullName>
        <ecNumber evidence="2">3.6.1.1</ecNumber>
    </recommendedName>
    <alternativeName>
        <fullName evidence="6">Pyrophosphate phospho-hydrolase</fullName>
    </alternativeName>
</protein>
<sequence>MENIYIIGHKKPDTDAICSAIAYAYFKDENFIAARCGEINAETRYVLEYFDVDPPIFISDGKGKKFILVDHNEFLQSVDNIDKAEILEVIDHHKINFSFFSPIFFHTEPVGSTATIIADRYINRMEKKIAGILLSSILSDTVILTSSTTTEKDKEIVKKLASLSGIEDINTFGMDMKRKKSSLKDLTASQIILSDFKDFNFGKGKVGIGQIEVVDFKESEDRREELIQELERLKDKNNYSLLLLMVTNIVERASKLFVVGDKSKAEEAFKKPVKNHSIYLDGTMSRKKDVVPFIERVFK</sequence>
<dbReference type="EC" id="3.6.1.1" evidence="2"/>
<dbReference type="Pfam" id="PF02833">
    <property type="entry name" value="DHHA2"/>
    <property type="match status" value="1"/>
</dbReference>
<dbReference type="Gene3D" id="3.10.310.20">
    <property type="entry name" value="DHHA2 domain"/>
    <property type="match status" value="1"/>
</dbReference>
<comment type="caution">
    <text evidence="9">The sequence shown here is derived from an EMBL/GenBank/DDBJ whole genome shotgun (WGS) entry which is preliminary data.</text>
</comment>
<evidence type="ECO:0000256" key="1">
    <source>
        <dbReference type="ARBA" id="ARBA00001936"/>
    </source>
</evidence>
<comment type="catalytic activity">
    <reaction evidence="7">
        <text>diphosphate + H2O = 2 phosphate + H(+)</text>
        <dbReference type="Rhea" id="RHEA:24576"/>
        <dbReference type="ChEBI" id="CHEBI:15377"/>
        <dbReference type="ChEBI" id="CHEBI:15378"/>
        <dbReference type="ChEBI" id="CHEBI:33019"/>
        <dbReference type="ChEBI" id="CHEBI:43474"/>
        <dbReference type="EC" id="3.6.1.1"/>
    </reaction>
</comment>
<feature type="domain" description="DHHA2" evidence="8">
    <location>
        <begin position="173"/>
        <end position="298"/>
    </location>
</feature>
<dbReference type="InterPro" id="IPR038222">
    <property type="entry name" value="DHHA2_dom_sf"/>
</dbReference>
<evidence type="ECO:0000256" key="3">
    <source>
        <dbReference type="ARBA" id="ARBA00022723"/>
    </source>
</evidence>
<evidence type="ECO:0000256" key="6">
    <source>
        <dbReference type="ARBA" id="ARBA00032535"/>
    </source>
</evidence>
<proteinExistence type="predicted"/>
<keyword evidence="4 9" id="KW-0378">Hydrolase</keyword>
<evidence type="ECO:0000256" key="5">
    <source>
        <dbReference type="ARBA" id="ARBA00023211"/>
    </source>
</evidence>
<dbReference type="AlphaFoldDB" id="A0A520KSD9"/>
<reference evidence="9 10" key="1">
    <citation type="journal article" date="2019" name="Nat. Microbiol.">
        <title>Wide diversity of methane and short-chain alkane metabolisms in uncultured archaea.</title>
        <authorList>
            <person name="Borrel G."/>
            <person name="Adam P.S."/>
            <person name="McKay L.J."/>
            <person name="Chen L.X."/>
            <person name="Sierra-Garcia I.N."/>
            <person name="Sieber C.M."/>
            <person name="Letourneur Q."/>
            <person name="Ghozlane A."/>
            <person name="Andersen G.L."/>
            <person name="Li W.J."/>
            <person name="Hallam S.J."/>
            <person name="Muyzer G."/>
            <person name="de Oliveira V.M."/>
            <person name="Inskeep W.P."/>
            <person name="Banfield J.F."/>
            <person name="Gribaldo S."/>
        </authorList>
    </citation>
    <scope>NUCLEOTIDE SEQUENCE [LARGE SCALE GENOMIC DNA]</scope>
    <source>
        <strain evidence="9">NM1a</strain>
    </source>
</reference>
<name>A0A520KSD9_METT2</name>
<dbReference type="InterPro" id="IPR038763">
    <property type="entry name" value="DHH_sf"/>
</dbReference>
<dbReference type="Pfam" id="PF01368">
    <property type="entry name" value="DHH"/>
    <property type="match status" value="1"/>
</dbReference>
<dbReference type="GO" id="GO:0004427">
    <property type="term" value="F:inorganic diphosphate phosphatase activity"/>
    <property type="evidence" value="ECO:0007669"/>
    <property type="project" value="UniProtKB-EC"/>
</dbReference>
<dbReference type="InterPro" id="IPR004097">
    <property type="entry name" value="DHHA2"/>
</dbReference>
<dbReference type="PANTHER" id="PTHR12112">
    <property type="entry name" value="BNIP - RELATED"/>
    <property type="match status" value="1"/>
</dbReference>
<comment type="cofactor">
    <cofactor evidence="1">
        <name>Mn(2+)</name>
        <dbReference type="ChEBI" id="CHEBI:29035"/>
    </cofactor>
</comment>
<dbReference type="InterPro" id="IPR001667">
    <property type="entry name" value="DDH_dom"/>
</dbReference>
<evidence type="ECO:0000259" key="8">
    <source>
        <dbReference type="SMART" id="SM01131"/>
    </source>
</evidence>
<dbReference type="EMBL" id="RXIF01000004">
    <property type="protein sequence ID" value="RZN64804.1"/>
    <property type="molecule type" value="Genomic_DNA"/>
</dbReference>
<evidence type="ECO:0000313" key="10">
    <source>
        <dbReference type="Proteomes" id="UP000317158"/>
    </source>
</evidence>
<gene>
    <name evidence="9" type="ORF">EF806_01770</name>
</gene>
<accession>A0A520KSD9</accession>
<keyword evidence="5" id="KW-0464">Manganese</keyword>
<dbReference type="PANTHER" id="PTHR12112:SF22">
    <property type="entry name" value="MANGANESE-DEPENDENT INORGANIC PYROPHOSPHATASE-RELATED"/>
    <property type="match status" value="1"/>
</dbReference>
<dbReference type="FunFam" id="3.90.1640.10:FF:000001">
    <property type="entry name" value="Probable manganese-dependent inorganic pyrophosphatase"/>
    <property type="match status" value="1"/>
</dbReference>